<proteinExistence type="predicted"/>
<dbReference type="AlphaFoldDB" id="A0A2H1FF51"/>
<dbReference type="EMBL" id="LT841358">
    <property type="protein sequence ID" value="SMH71371.1"/>
    <property type="molecule type" value="Genomic_DNA"/>
</dbReference>
<keyword evidence="2" id="KW-1185">Reference proteome</keyword>
<evidence type="ECO:0000313" key="2">
    <source>
        <dbReference type="Proteomes" id="UP000230607"/>
    </source>
</evidence>
<dbReference type="Proteomes" id="UP000230607">
    <property type="component" value="Chromosome 1"/>
</dbReference>
<accession>A0A2H1FF51</accession>
<protein>
    <submittedName>
        <fullName evidence="1">Uncharacterized protein</fullName>
    </submittedName>
</protein>
<organism evidence="1 2">
    <name type="scientific">Candidatus Nitrosotalea okcheonensis</name>
    <dbReference type="NCBI Taxonomy" id="1903276"/>
    <lineage>
        <taxon>Archaea</taxon>
        <taxon>Nitrososphaerota</taxon>
        <taxon>Nitrososphaeria</taxon>
        <taxon>Nitrosotaleales</taxon>
        <taxon>Nitrosotaleaceae</taxon>
        <taxon>Nitrosotalea</taxon>
    </lineage>
</organism>
<gene>
    <name evidence="1" type="ORF">NCS_11178</name>
</gene>
<sequence>MNFDRKMLLRNYNILRNMIEVIVNMGCLLMNENGLSLWHKTEKRSISMYLSIDKQKTLLAYRVVAR</sequence>
<reference evidence="2" key="1">
    <citation type="submission" date="2017-03" db="EMBL/GenBank/DDBJ databases">
        <authorList>
            <person name="Herbold C."/>
        </authorList>
    </citation>
    <scope>NUCLEOTIDE SEQUENCE [LARGE SCALE GENOMIC DNA]</scope>
</reference>
<name>A0A2H1FF51_9ARCH</name>
<evidence type="ECO:0000313" key="1">
    <source>
        <dbReference type="EMBL" id="SMH71371.1"/>
    </source>
</evidence>